<keyword evidence="5" id="KW-1185">Reference proteome</keyword>
<protein>
    <submittedName>
        <fullName evidence="4">Hydrogenase expression/formation protein HypE</fullName>
    </submittedName>
</protein>
<dbReference type="InterPro" id="IPR036921">
    <property type="entry name" value="PurM-like_N_sf"/>
</dbReference>
<evidence type="ECO:0000256" key="1">
    <source>
        <dbReference type="ARBA" id="ARBA00006243"/>
    </source>
</evidence>
<dbReference type="EMBL" id="CP036264">
    <property type="protein sequence ID" value="QEG02251.1"/>
    <property type="molecule type" value="Genomic_DNA"/>
</dbReference>
<dbReference type="InterPro" id="IPR011854">
    <property type="entry name" value="HypE"/>
</dbReference>
<dbReference type="GO" id="GO:0051604">
    <property type="term" value="P:protein maturation"/>
    <property type="evidence" value="ECO:0007669"/>
    <property type="project" value="TreeGrafter"/>
</dbReference>
<feature type="domain" description="PurM-like C-terminal" evidence="3">
    <location>
        <begin position="196"/>
        <end position="346"/>
    </location>
</feature>
<evidence type="ECO:0000313" key="5">
    <source>
        <dbReference type="Proteomes" id="UP000321353"/>
    </source>
</evidence>
<name>A0A5B9MQ02_9BACT</name>
<evidence type="ECO:0000259" key="3">
    <source>
        <dbReference type="Pfam" id="PF02769"/>
    </source>
</evidence>
<organism evidence="4 5">
    <name type="scientific">Stieleria maiorica</name>
    <dbReference type="NCBI Taxonomy" id="2795974"/>
    <lineage>
        <taxon>Bacteria</taxon>
        <taxon>Pseudomonadati</taxon>
        <taxon>Planctomycetota</taxon>
        <taxon>Planctomycetia</taxon>
        <taxon>Pirellulales</taxon>
        <taxon>Pirellulaceae</taxon>
        <taxon>Stieleria</taxon>
    </lineage>
</organism>
<dbReference type="InterPro" id="IPR036676">
    <property type="entry name" value="PurM-like_C_sf"/>
</dbReference>
<dbReference type="Gene3D" id="3.90.650.10">
    <property type="entry name" value="PurM-like C-terminal domain"/>
    <property type="match status" value="1"/>
</dbReference>
<gene>
    <name evidence="4" type="primary">hypE</name>
    <name evidence="4" type="ORF">Mal15_63370</name>
</gene>
<evidence type="ECO:0000259" key="2">
    <source>
        <dbReference type="Pfam" id="PF00586"/>
    </source>
</evidence>
<sequence>MADDSTSNTPRDHGDKTIEFSGLVCPVPLQDYPNIILGHGGGGKLSADLVQHVFLPAFQNDHLAVLGDSAVFQLAGVQLAGQRLAMSTDSYVVRPLFFPGGSIGDLVVNGTVNDLAMSGATPLYLTAAFILEEGFPIAQLKRIADAMGAAARRAGVAIISGDTKVVERGHGDGCYINTAGVGIVPDGIDIAPNHTRPGDVVILSGTLGDHGMAIMSVREGLEFDAEIRSDSAPLADMVAGIIQVCPDVHTLRDPTRGGLSASLNEIAAASGCGIVIDETRLPIHPTVQSACEILGFDPLLVANEGKLVCMVPAESADAVLNAIRSDKHGSGAAIIGRVVADHPGVVVAKTAIGASRVVVAPIGEQLPRIC</sequence>
<dbReference type="PIRSF" id="PIRSF005644">
    <property type="entry name" value="Hdrgns_mtr_HypE"/>
    <property type="match status" value="1"/>
</dbReference>
<dbReference type="NCBIfam" id="TIGR02124">
    <property type="entry name" value="hypE"/>
    <property type="match status" value="1"/>
</dbReference>
<dbReference type="PANTHER" id="PTHR30303:SF0">
    <property type="entry name" value="CARBAMOYL DEHYDRATASE HYPE"/>
    <property type="match status" value="1"/>
</dbReference>
<dbReference type="SUPFAM" id="SSF56042">
    <property type="entry name" value="PurM C-terminal domain-like"/>
    <property type="match status" value="1"/>
</dbReference>
<dbReference type="AlphaFoldDB" id="A0A5B9MQ02"/>
<dbReference type="InterPro" id="IPR010918">
    <property type="entry name" value="PurM-like_C_dom"/>
</dbReference>
<dbReference type="Pfam" id="PF00586">
    <property type="entry name" value="AIRS"/>
    <property type="match status" value="1"/>
</dbReference>
<proteinExistence type="inferred from homology"/>
<dbReference type="Pfam" id="PF02769">
    <property type="entry name" value="AIRS_C"/>
    <property type="match status" value="1"/>
</dbReference>
<dbReference type="CDD" id="cd02197">
    <property type="entry name" value="HypE"/>
    <property type="match status" value="1"/>
</dbReference>
<reference evidence="4 5" key="1">
    <citation type="submission" date="2019-02" db="EMBL/GenBank/DDBJ databases">
        <title>Planctomycetal bacteria perform biofilm scaping via a novel small molecule.</title>
        <authorList>
            <person name="Jeske O."/>
            <person name="Boedeker C."/>
            <person name="Wiegand S."/>
            <person name="Breitling P."/>
            <person name="Kallscheuer N."/>
            <person name="Jogler M."/>
            <person name="Rohde M."/>
            <person name="Petersen J."/>
            <person name="Medema M.H."/>
            <person name="Surup F."/>
            <person name="Jogler C."/>
        </authorList>
    </citation>
    <scope>NUCLEOTIDE SEQUENCE [LARGE SCALE GENOMIC DNA]</scope>
    <source>
        <strain evidence="4 5">Mal15</strain>
    </source>
</reference>
<dbReference type="KEGG" id="smam:Mal15_63370"/>
<accession>A0A5B9MQ02</accession>
<comment type="similarity">
    <text evidence="1">Belongs to the HypE family.</text>
</comment>
<dbReference type="Proteomes" id="UP000321353">
    <property type="component" value="Chromosome"/>
</dbReference>
<evidence type="ECO:0000313" key="4">
    <source>
        <dbReference type="EMBL" id="QEG02251.1"/>
    </source>
</evidence>
<dbReference type="Gene3D" id="3.30.1330.10">
    <property type="entry name" value="PurM-like, N-terminal domain"/>
    <property type="match status" value="1"/>
</dbReference>
<dbReference type="PANTHER" id="PTHR30303">
    <property type="entry name" value="HYDROGENASE ISOENZYMES FORMATION PROTEIN HYPE"/>
    <property type="match status" value="1"/>
</dbReference>
<feature type="domain" description="PurM-like N-terminal" evidence="2">
    <location>
        <begin position="68"/>
        <end position="184"/>
    </location>
</feature>
<dbReference type="RefSeq" id="WP_147871216.1">
    <property type="nucleotide sequence ID" value="NZ_CP036264.1"/>
</dbReference>
<dbReference type="InterPro" id="IPR016188">
    <property type="entry name" value="PurM-like_N"/>
</dbReference>
<dbReference type="SUPFAM" id="SSF55326">
    <property type="entry name" value="PurM N-terminal domain-like"/>
    <property type="match status" value="1"/>
</dbReference>